<dbReference type="Proteomes" id="UP001165101">
    <property type="component" value="Unassembled WGS sequence"/>
</dbReference>
<name>A0ACB5TEQ7_CANBO</name>
<evidence type="ECO:0000313" key="1">
    <source>
        <dbReference type="EMBL" id="GME87278.1"/>
    </source>
</evidence>
<comment type="caution">
    <text evidence="1">The sequence shown here is derived from an EMBL/GenBank/DDBJ whole genome shotgun (WGS) entry which is preliminary data.</text>
</comment>
<keyword evidence="2" id="KW-1185">Reference proteome</keyword>
<sequence length="549" mass="62623">MKFSFSIVLLSSIFPYIVLSAPPTTPNPSPKVILDENIPKYKIAYDLSRKIPKEEVDQLLIYGKNKPEIFRIENEDYLCTFQTPPQLDEELEEPDEIESNVSNESENDGSSHKKKKRSPKEELEEAIELVRSVNGNINYFPCVSNIFGYWVYEFCFGNLIGQYHHREDVFIEKKMLERDKSVPYHFLGKMTRDSFNDYSNFELIRSYDGSAYLSQIVGNGSICDLTNRERLSIIRYTCNENSKVPRLENALELQTCQYQVTISIPELCKSDIFVSQAANYLANITCSPIDDESSINEVPINHEEETKDNLYEENVQLLNNEQQILIDQESKEESETENKQAQNENNEGTKSGTESTEHIDDGEEENEKIDQTNSNESEDEYLLYGPDKIYKRLSLTSYTIKPLGHGIYLASLKENPNSLPSLLLTNKLRGTKFLDRIESLNFDNHPDLAHTTLVDLAGSIIDGVVANKLFITGGKAITKDDTFVFHSMLYGSNGYPICGARIDYLSDARAVSYFVDSLIVDNFVKYNGMSIQYNTTKTIDVIDELFINN</sequence>
<protein>
    <submittedName>
        <fullName evidence="1">Unnamed protein product</fullName>
    </submittedName>
</protein>
<accession>A0ACB5TEQ7</accession>
<organism evidence="1 2">
    <name type="scientific">Candida boidinii</name>
    <name type="common">Yeast</name>
    <dbReference type="NCBI Taxonomy" id="5477"/>
    <lineage>
        <taxon>Eukaryota</taxon>
        <taxon>Fungi</taxon>
        <taxon>Dikarya</taxon>
        <taxon>Ascomycota</taxon>
        <taxon>Saccharomycotina</taxon>
        <taxon>Pichiomycetes</taxon>
        <taxon>Pichiales</taxon>
        <taxon>Pichiaceae</taxon>
        <taxon>Ogataea</taxon>
        <taxon>Ogataea/Candida clade</taxon>
    </lineage>
</organism>
<reference evidence="1" key="1">
    <citation type="submission" date="2023-04" db="EMBL/GenBank/DDBJ databases">
        <title>Candida boidinii NBRC 1967.</title>
        <authorList>
            <person name="Ichikawa N."/>
            <person name="Sato H."/>
            <person name="Tonouchi N."/>
        </authorList>
    </citation>
    <scope>NUCLEOTIDE SEQUENCE</scope>
    <source>
        <strain evidence="1">NBRC 1967</strain>
    </source>
</reference>
<evidence type="ECO:0000313" key="2">
    <source>
        <dbReference type="Proteomes" id="UP001165101"/>
    </source>
</evidence>
<dbReference type="EMBL" id="BSXV01000069">
    <property type="protein sequence ID" value="GME87278.1"/>
    <property type="molecule type" value="Genomic_DNA"/>
</dbReference>
<gene>
    <name evidence="1" type="ORF">Cboi01_000028100</name>
</gene>
<proteinExistence type="predicted"/>